<sequence>MQYPFNIFDKIYKKTAEIDIKEILLEVISNDLRLDPCYENWIMDMGNITKAFCNILDTAAVGFWLGSKRGCKRYHVDNVPLRMLVTYTGTGTEWLPHETVDLESFERGEPNEKIVINQSAIQFLNPWDISVFKGGSKGILHRTPDEAMKGSSLLMRLDHPSFWEKINQQNQSHVSSL</sequence>
<dbReference type="Pfam" id="PF08856">
    <property type="entry name" value="DUF1826"/>
    <property type="match status" value="1"/>
</dbReference>
<reference evidence="1" key="2">
    <citation type="submission" date="2017-08" db="EMBL/GenBank/DDBJ databases">
        <title>Complete Genome Sequence of Francisella noatunensis subsp. orientalis strain FNO190.</title>
        <authorList>
            <person name="Pereira F.L."/>
            <person name="Goncalves L.A."/>
            <person name="Guilherme T.C."/>
            <person name="Soares S.C."/>
            <person name="Dorella F.A."/>
            <person name="Carvalho A.F."/>
            <person name="Leibowitz M.P."/>
            <person name="Leal C.A.G."/>
            <person name="Azevedo V.A.C."/>
            <person name="Figueiredo H.C.P."/>
        </authorList>
    </citation>
    <scope>NUCLEOTIDE SEQUENCE</scope>
    <source>
        <strain evidence="1">FNO190</strain>
    </source>
</reference>
<accession>A0AAP6X5Y0</accession>
<keyword evidence="3" id="KW-1185">Reference proteome</keyword>
<evidence type="ECO:0000313" key="2">
    <source>
        <dbReference type="EMBL" id="NIY56241.1"/>
    </source>
</evidence>
<dbReference type="AlphaFoldDB" id="A0AAP6X5Y0"/>
<dbReference type="EMBL" id="QPQM01000001">
    <property type="protein sequence ID" value="NIY56241.1"/>
    <property type="molecule type" value="Genomic_DNA"/>
</dbReference>
<evidence type="ECO:0000313" key="3">
    <source>
        <dbReference type="Proteomes" id="UP000035930"/>
    </source>
</evidence>
<dbReference type="Proteomes" id="UP000774689">
    <property type="component" value="Unassembled WGS sequence"/>
</dbReference>
<evidence type="ECO:0000313" key="1">
    <source>
        <dbReference type="EMBL" id="AKN88211.1"/>
    </source>
</evidence>
<reference evidence="3" key="1">
    <citation type="submission" date="2015-02" db="EMBL/GenBank/DDBJ databases">
        <title>Complete genome sequence of Francisella noatunensis subsp. orientalis FNO190 isolated from farm-raised Nile tilapia in Brazil.</title>
        <authorList>
            <person name="Figueiredo H.C.P."/>
            <person name="Leal C.A.G."/>
            <person name="Pereira F.L."/>
            <person name="Soares S.C."/>
            <person name="Goncalves L.A."/>
            <person name="Dorella F.A."/>
            <person name="Carvalho A.F."/>
            <person name="Azevedo V.A.C."/>
        </authorList>
    </citation>
    <scope>NUCLEOTIDE SEQUENCE [LARGE SCALE GENOMIC DNA]</scope>
    <source>
        <strain evidence="3">FNO190</strain>
    </source>
</reference>
<dbReference type="EMBL" id="CP011923">
    <property type="protein sequence ID" value="AKN88211.1"/>
    <property type="molecule type" value="Genomic_DNA"/>
</dbReference>
<evidence type="ECO:0000313" key="4">
    <source>
        <dbReference type="Proteomes" id="UP000774689"/>
    </source>
</evidence>
<proteinExistence type="predicted"/>
<dbReference type="GeneID" id="45432554"/>
<reference evidence="2" key="3">
    <citation type="journal article" date="2020" name="Int. J. Syst. Evol. Microbiol.">
        <title>Reclassification of Francisella noatunensis subsp. orientalis Ottem et al. 2009 as Francisella orientalis sp. nov., Francisella noatunensis subsp. chilensis subsp. nov. and emended description of Francisella noatunensis.</title>
        <authorList>
            <person name="Ramirez-Paredes J.G."/>
            <person name="Larsson P."/>
            <person name="Thompson K.D."/>
            <person name="Penman D.J."/>
            <person name="Busse H.J."/>
            <person name="Ohrman C."/>
            <person name="Sjodin A."/>
            <person name="Soto E."/>
            <person name="Richards R.H."/>
            <person name="Adams A."/>
            <person name="Colquhoun D.J."/>
        </authorList>
    </citation>
    <scope>NUCLEOTIDE SEQUENCE</scope>
    <source>
        <strain evidence="2">LADL-07285A</strain>
    </source>
</reference>
<dbReference type="RefSeq" id="WP_014714449.1">
    <property type="nucleotide sequence ID" value="NZ_CP011923.2"/>
</dbReference>
<dbReference type="InterPro" id="IPR014955">
    <property type="entry name" value="DUF1826"/>
</dbReference>
<gene>
    <name evidence="2" type="ORF">CHQ83_02180</name>
    <name evidence="1" type="ORF">FNO190_0368</name>
</gene>
<protein>
    <submittedName>
        <fullName evidence="2">DUF1826 domain-containing protein</fullName>
    </submittedName>
</protein>
<dbReference type="Proteomes" id="UP000035930">
    <property type="component" value="Chromosome"/>
</dbReference>
<organism evidence="2 4">
    <name type="scientific">Francisella orientalis</name>
    <dbReference type="NCBI Taxonomy" id="299583"/>
    <lineage>
        <taxon>Bacteria</taxon>
        <taxon>Pseudomonadati</taxon>
        <taxon>Pseudomonadota</taxon>
        <taxon>Gammaproteobacteria</taxon>
        <taxon>Thiotrichales</taxon>
        <taxon>Francisellaceae</taxon>
        <taxon>Francisella</taxon>
    </lineage>
</organism>
<name>A0AAP6X5Y0_9GAMM</name>